<proteinExistence type="predicted"/>
<accession>U5GUA1</accession>
<organism evidence="1 2">
    <name type="scientific">Populus trichocarpa</name>
    <name type="common">Western balsam poplar</name>
    <name type="synonym">Populus balsamifera subsp. trichocarpa</name>
    <dbReference type="NCBI Taxonomy" id="3694"/>
    <lineage>
        <taxon>Eukaryota</taxon>
        <taxon>Viridiplantae</taxon>
        <taxon>Streptophyta</taxon>
        <taxon>Embryophyta</taxon>
        <taxon>Tracheophyta</taxon>
        <taxon>Spermatophyta</taxon>
        <taxon>Magnoliopsida</taxon>
        <taxon>eudicotyledons</taxon>
        <taxon>Gunneridae</taxon>
        <taxon>Pentapetalae</taxon>
        <taxon>rosids</taxon>
        <taxon>fabids</taxon>
        <taxon>Malpighiales</taxon>
        <taxon>Salicaceae</taxon>
        <taxon>Saliceae</taxon>
        <taxon>Populus</taxon>
    </lineage>
</organism>
<evidence type="ECO:0000313" key="1">
    <source>
        <dbReference type="EMBL" id="PNT55114.1"/>
    </source>
</evidence>
<dbReference type="AlphaFoldDB" id="U5GUA1"/>
<dbReference type="Proteomes" id="UP000006729">
    <property type="component" value="Chromosome 1"/>
</dbReference>
<evidence type="ECO:0000313" key="2">
    <source>
        <dbReference type="Proteomes" id="UP000006729"/>
    </source>
</evidence>
<reference evidence="1 2" key="1">
    <citation type="journal article" date="2006" name="Science">
        <title>The genome of black cottonwood, Populus trichocarpa (Torr. &amp; Gray).</title>
        <authorList>
            <person name="Tuskan G.A."/>
            <person name="Difazio S."/>
            <person name="Jansson S."/>
            <person name="Bohlmann J."/>
            <person name="Grigoriev I."/>
            <person name="Hellsten U."/>
            <person name="Putnam N."/>
            <person name="Ralph S."/>
            <person name="Rombauts S."/>
            <person name="Salamov A."/>
            <person name="Schein J."/>
            <person name="Sterck L."/>
            <person name="Aerts A."/>
            <person name="Bhalerao R.R."/>
            <person name="Bhalerao R.P."/>
            <person name="Blaudez D."/>
            <person name="Boerjan W."/>
            <person name="Brun A."/>
            <person name="Brunner A."/>
            <person name="Busov V."/>
            <person name="Campbell M."/>
            <person name="Carlson J."/>
            <person name="Chalot M."/>
            <person name="Chapman J."/>
            <person name="Chen G.L."/>
            <person name="Cooper D."/>
            <person name="Coutinho P.M."/>
            <person name="Couturier J."/>
            <person name="Covert S."/>
            <person name="Cronk Q."/>
            <person name="Cunningham R."/>
            <person name="Davis J."/>
            <person name="Degroeve S."/>
            <person name="Dejardin A."/>
            <person name="Depamphilis C."/>
            <person name="Detter J."/>
            <person name="Dirks B."/>
            <person name="Dubchak I."/>
            <person name="Duplessis S."/>
            <person name="Ehlting J."/>
            <person name="Ellis B."/>
            <person name="Gendler K."/>
            <person name="Goodstein D."/>
            <person name="Gribskov M."/>
            <person name="Grimwood J."/>
            <person name="Groover A."/>
            <person name="Gunter L."/>
            <person name="Hamberger B."/>
            <person name="Heinze B."/>
            <person name="Helariutta Y."/>
            <person name="Henrissat B."/>
            <person name="Holligan D."/>
            <person name="Holt R."/>
            <person name="Huang W."/>
            <person name="Islam-Faridi N."/>
            <person name="Jones S."/>
            <person name="Jones-Rhoades M."/>
            <person name="Jorgensen R."/>
            <person name="Joshi C."/>
            <person name="Kangasjarvi J."/>
            <person name="Karlsson J."/>
            <person name="Kelleher C."/>
            <person name="Kirkpatrick R."/>
            <person name="Kirst M."/>
            <person name="Kohler A."/>
            <person name="Kalluri U."/>
            <person name="Larimer F."/>
            <person name="Leebens-Mack J."/>
            <person name="Leple J.C."/>
            <person name="Locascio P."/>
            <person name="Lou Y."/>
            <person name="Lucas S."/>
            <person name="Martin F."/>
            <person name="Montanini B."/>
            <person name="Napoli C."/>
            <person name="Nelson D.R."/>
            <person name="Nelson C."/>
            <person name="Nieminen K."/>
            <person name="Nilsson O."/>
            <person name="Pereda V."/>
            <person name="Peter G."/>
            <person name="Philippe R."/>
            <person name="Pilate G."/>
            <person name="Poliakov A."/>
            <person name="Razumovskaya J."/>
            <person name="Richardson P."/>
            <person name="Rinaldi C."/>
            <person name="Ritland K."/>
            <person name="Rouze P."/>
            <person name="Ryaboy D."/>
            <person name="Schmutz J."/>
            <person name="Schrader J."/>
            <person name="Segerman B."/>
            <person name="Shin H."/>
            <person name="Siddiqui A."/>
            <person name="Sterky F."/>
            <person name="Terry A."/>
            <person name="Tsai C.J."/>
            <person name="Uberbacher E."/>
            <person name="Unneberg P."/>
            <person name="Vahala J."/>
            <person name="Wall K."/>
            <person name="Wessler S."/>
            <person name="Yang G."/>
            <person name="Yin T."/>
            <person name="Douglas C."/>
            <person name="Marra M."/>
            <person name="Sandberg G."/>
            <person name="Van de Peer Y."/>
            <person name="Rokhsar D."/>
        </authorList>
    </citation>
    <scope>NUCLEOTIDE SEQUENCE [LARGE SCALE GENOMIC DNA]</scope>
    <source>
        <strain evidence="2">cv. Nisqually</strain>
    </source>
</reference>
<dbReference type="HOGENOM" id="CLU_2835890_0_0_1"/>
<dbReference type="EMBL" id="CM009290">
    <property type="protein sequence ID" value="PNT55114.1"/>
    <property type="molecule type" value="Genomic_DNA"/>
</dbReference>
<dbReference type="InParanoid" id="U5GUA1"/>
<name>U5GUA1_POPTR</name>
<gene>
    <name evidence="1" type="ORF">POPTR_001G174200</name>
</gene>
<keyword evidence="2" id="KW-1185">Reference proteome</keyword>
<sequence>MLDHQQKMVEIVPHEGGLSTIARKASQFLHSITFPWAYFSCFPKHKRNGLLSSLIPYHPSQVQVRV</sequence>
<protein>
    <submittedName>
        <fullName evidence="1">Uncharacterized protein</fullName>
    </submittedName>
</protein>